<dbReference type="SUPFAM" id="SSF89360">
    <property type="entry name" value="HesB-like domain"/>
    <property type="match status" value="1"/>
</dbReference>
<proteinExistence type="predicted"/>
<evidence type="ECO:0008006" key="2">
    <source>
        <dbReference type="Google" id="ProtNLM"/>
    </source>
</evidence>
<dbReference type="EMBL" id="UINC01137234">
    <property type="protein sequence ID" value="SVD22453.1"/>
    <property type="molecule type" value="Genomic_DNA"/>
</dbReference>
<dbReference type="InterPro" id="IPR035903">
    <property type="entry name" value="HesB-like_dom_sf"/>
</dbReference>
<reference evidence="1" key="1">
    <citation type="submission" date="2018-05" db="EMBL/GenBank/DDBJ databases">
        <authorList>
            <person name="Lanie J.A."/>
            <person name="Ng W.-L."/>
            <person name="Kazmierczak K.M."/>
            <person name="Andrzejewski T.M."/>
            <person name="Davidsen T.M."/>
            <person name="Wayne K.J."/>
            <person name="Tettelin H."/>
            <person name="Glass J.I."/>
            <person name="Rusch D."/>
            <person name="Podicherti R."/>
            <person name="Tsui H.-C.T."/>
            <person name="Winkler M.E."/>
        </authorList>
    </citation>
    <scope>NUCLEOTIDE SEQUENCE</scope>
</reference>
<evidence type="ECO:0000313" key="1">
    <source>
        <dbReference type="EMBL" id="SVD22453.1"/>
    </source>
</evidence>
<feature type="non-terminal residue" evidence="1">
    <location>
        <position position="58"/>
    </location>
</feature>
<dbReference type="Gene3D" id="2.60.300.12">
    <property type="entry name" value="HesB-like domain"/>
    <property type="match status" value="1"/>
</dbReference>
<protein>
    <recommendedName>
        <fullName evidence="2">FeS cluster biogenesis domain-containing protein</fullName>
    </recommendedName>
</protein>
<sequence length="58" mass="6348">MIEVTTEAVEKLKAIMVDEEAMDTALRVVVVPAGDGVQYMLTPESEQHDDDVLTEIDG</sequence>
<accession>A0A382TKH2</accession>
<name>A0A382TKH2_9ZZZZ</name>
<gene>
    <name evidence="1" type="ORF">METZ01_LOCUS375307</name>
</gene>
<organism evidence="1">
    <name type="scientific">marine metagenome</name>
    <dbReference type="NCBI Taxonomy" id="408172"/>
    <lineage>
        <taxon>unclassified sequences</taxon>
        <taxon>metagenomes</taxon>
        <taxon>ecological metagenomes</taxon>
    </lineage>
</organism>
<dbReference type="AlphaFoldDB" id="A0A382TKH2"/>